<dbReference type="EMBL" id="FOGT01000012">
    <property type="protein sequence ID" value="SES24852.1"/>
    <property type="molecule type" value="Genomic_DNA"/>
</dbReference>
<gene>
    <name evidence="1" type="ORF">SAMN05518684_11285</name>
</gene>
<name>A0A1H9VTF2_9BACI</name>
<evidence type="ECO:0000313" key="1">
    <source>
        <dbReference type="EMBL" id="SES24852.1"/>
    </source>
</evidence>
<protein>
    <recommendedName>
        <fullName evidence="3">N-acetyltransferase domain-containing protein</fullName>
    </recommendedName>
</protein>
<accession>A0A1H9VTF2</accession>
<dbReference type="OrthoDB" id="2233009at2"/>
<keyword evidence="2" id="KW-1185">Reference proteome</keyword>
<dbReference type="Gene3D" id="3.40.630.30">
    <property type="match status" value="1"/>
</dbReference>
<reference evidence="2" key="1">
    <citation type="submission" date="2016-10" db="EMBL/GenBank/DDBJ databases">
        <authorList>
            <person name="Varghese N."/>
            <person name="Submissions S."/>
        </authorList>
    </citation>
    <scope>NUCLEOTIDE SEQUENCE [LARGE SCALE GENOMIC DNA]</scope>
    <source>
        <strain evidence="2">S9</strain>
    </source>
</reference>
<organism evidence="1 2">
    <name type="scientific">Salipaludibacillus aurantiacus</name>
    <dbReference type="NCBI Taxonomy" id="1601833"/>
    <lineage>
        <taxon>Bacteria</taxon>
        <taxon>Bacillati</taxon>
        <taxon>Bacillota</taxon>
        <taxon>Bacilli</taxon>
        <taxon>Bacillales</taxon>
        <taxon>Bacillaceae</taxon>
    </lineage>
</organism>
<sequence length="171" mass="20418">MFAPAALDPKQDKNKETLIEEYETLEFQIFRMQENIKEIAKKWDILGIDQTKEEKWVIVYAADDGNICKIMAHDCETPFLGKWDFSIHAQYKNDHQVHIDDIRGEENRGFGSVCMNFLKEYTKDKNIHTISGDISERDWEHLDRLIHFYKKHRFYVDIEYAEQKGAIHWHP</sequence>
<dbReference type="Proteomes" id="UP000198571">
    <property type="component" value="Unassembled WGS sequence"/>
</dbReference>
<evidence type="ECO:0008006" key="3">
    <source>
        <dbReference type="Google" id="ProtNLM"/>
    </source>
</evidence>
<proteinExistence type="predicted"/>
<dbReference type="AlphaFoldDB" id="A0A1H9VTF2"/>
<evidence type="ECO:0000313" key="2">
    <source>
        <dbReference type="Proteomes" id="UP000198571"/>
    </source>
</evidence>
<dbReference type="RefSeq" id="WP_093053810.1">
    <property type="nucleotide sequence ID" value="NZ_FOGT01000012.1"/>
</dbReference>